<keyword evidence="6" id="KW-1185">Reference proteome</keyword>
<dbReference type="PANTHER" id="PTHR24418">
    <property type="entry name" value="TYROSINE-PROTEIN KINASE"/>
    <property type="match status" value="1"/>
</dbReference>
<evidence type="ECO:0000313" key="6">
    <source>
        <dbReference type="Proteomes" id="UP000596742"/>
    </source>
</evidence>
<dbReference type="AlphaFoldDB" id="A0A8B6F7N2"/>
<feature type="binding site" evidence="3">
    <location>
        <position position="59"/>
    </location>
    <ligand>
        <name>ATP</name>
        <dbReference type="ChEBI" id="CHEBI:30616"/>
    </ligand>
</feature>
<dbReference type="Gene3D" id="3.30.200.20">
    <property type="entry name" value="Phosphorylase Kinase, domain 1"/>
    <property type="match status" value="1"/>
</dbReference>
<dbReference type="InterPro" id="IPR000719">
    <property type="entry name" value="Prot_kinase_dom"/>
</dbReference>
<keyword evidence="1 3" id="KW-0547">Nucleotide-binding</keyword>
<feature type="domain" description="Protein kinase" evidence="4">
    <location>
        <begin position="27"/>
        <end position="96"/>
    </location>
</feature>
<dbReference type="Proteomes" id="UP000596742">
    <property type="component" value="Unassembled WGS sequence"/>
</dbReference>
<evidence type="ECO:0000256" key="1">
    <source>
        <dbReference type="ARBA" id="ARBA00022741"/>
    </source>
</evidence>
<gene>
    <name evidence="5" type="ORF">MGAL_10B018913</name>
</gene>
<evidence type="ECO:0000256" key="2">
    <source>
        <dbReference type="ARBA" id="ARBA00022840"/>
    </source>
</evidence>
<dbReference type="OrthoDB" id="3256376at2759"/>
<dbReference type="InterPro" id="IPR001245">
    <property type="entry name" value="Ser-Thr/Tyr_kinase_cat_dom"/>
</dbReference>
<evidence type="ECO:0000259" key="4">
    <source>
        <dbReference type="PROSITE" id="PS50011"/>
    </source>
</evidence>
<dbReference type="SUPFAM" id="SSF56112">
    <property type="entry name" value="Protein kinase-like (PK-like)"/>
    <property type="match status" value="1"/>
</dbReference>
<evidence type="ECO:0000313" key="5">
    <source>
        <dbReference type="EMBL" id="VDI45797.1"/>
    </source>
</evidence>
<comment type="caution">
    <text evidence="5">The sequence shown here is derived from an EMBL/GenBank/DDBJ whole genome shotgun (WGS) entry which is preliminary data.</text>
</comment>
<dbReference type="InterPro" id="IPR011009">
    <property type="entry name" value="Kinase-like_dom_sf"/>
</dbReference>
<accession>A0A8B6F7N2</accession>
<evidence type="ECO:0000256" key="3">
    <source>
        <dbReference type="PROSITE-ProRule" id="PRU10141"/>
    </source>
</evidence>
<name>A0A8B6F7N2_MYTGA</name>
<protein>
    <recommendedName>
        <fullName evidence="4">Protein kinase domain-containing protein</fullName>
    </recommendedName>
</protein>
<dbReference type="Pfam" id="PF07714">
    <property type="entry name" value="PK_Tyr_Ser-Thr"/>
    <property type="match status" value="1"/>
</dbReference>
<dbReference type="GO" id="GO:0005524">
    <property type="term" value="F:ATP binding"/>
    <property type="evidence" value="ECO:0007669"/>
    <property type="project" value="UniProtKB-UniRule"/>
</dbReference>
<organism evidence="5 6">
    <name type="scientific">Mytilus galloprovincialis</name>
    <name type="common">Mediterranean mussel</name>
    <dbReference type="NCBI Taxonomy" id="29158"/>
    <lineage>
        <taxon>Eukaryota</taxon>
        <taxon>Metazoa</taxon>
        <taxon>Spiralia</taxon>
        <taxon>Lophotrochozoa</taxon>
        <taxon>Mollusca</taxon>
        <taxon>Bivalvia</taxon>
        <taxon>Autobranchia</taxon>
        <taxon>Pteriomorphia</taxon>
        <taxon>Mytilida</taxon>
        <taxon>Mytiloidea</taxon>
        <taxon>Mytilidae</taxon>
        <taxon>Mytilinae</taxon>
        <taxon>Mytilus</taxon>
    </lineage>
</organism>
<dbReference type="EMBL" id="UYJE01006408">
    <property type="protein sequence ID" value="VDI45797.1"/>
    <property type="molecule type" value="Genomic_DNA"/>
</dbReference>
<dbReference type="PROSITE" id="PS50011">
    <property type="entry name" value="PROTEIN_KINASE_DOM"/>
    <property type="match status" value="1"/>
</dbReference>
<dbReference type="GO" id="GO:0004672">
    <property type="term" value="F:protein kinase activity"/>
    <property type="evidence" value="ECO:0007669"/>
    <property type="project" value="InterPro"/>
</dbReference>
<keyword evidence="2 3" id="KW-0067">ATP-binding</keyword>
<dbReference type="PROSITE" id="PS00107">
    <property type="entry name" value="PROTEIN_KINASE_ATP"/>
    <property type="match status" value="1"/>
</dbReference>
<sequence>MERTQLENIYDNLPRTVTTFSIRQSQLELEEDLGSGQFGSVQKGYCTLKGKGRIPVAVKNLKSDDKSAEEEMLKEADVMRNISHQRIVRMIGGKNV</sequence>
<dbReference type="InterPro" id="IPR017441">
    <property type="entry name" value="Protein_kinase_ATP_BS"/>
</dbReference>
<dbReference type="InterPro" id="IPR050198">
    <property type="entry name" value="Non-receptor_tyrosine_kinases"/>
</dbReference>
<reference evidence="5" key="1">
    <citation type="submission" date="2018-11" db="EMBL/GenBank/DDBJ databases">
        <authorList>
            <person name="Alioto T."/>
            <person name="Alioto T."/>
        </authorList>
    </citation>
    <scope>NUCLEOTIDE SEQUENCE</scope>
</reference>
<proteinExistence type="predicted"/>